<dbReference type="GO" id="GO:1990281">
    <property type="term" value="C:efflux pump complex"/>
    <property type="evidence" value="ECO:0007669"/>
    <property type="project" value="TreeGrafter"/>
</dbReference>
<accession>A0A517M7I8</accession>
<evidence type="ECO:0000256" key="2">
    <source>
        <dbReference type="SAM" id="Phobius"/>
    </source>
</evidence>
<feature type="domain" description="YbhG-like alpha-helical hairpin" evidence="3">
    <location>
        <begin position="146"/>
        <end position="261"/>
    </location>
</feature>
<dbReference type="OrthoDB" id="266524at2"/>
<proteinExistence type="predicted"/>
<feature type="region of interest" description="Disordered" evidence="1">
    <location>
        <begin position="446"/>
        <end position="506"/>
    </location>
</feature>
<dbReference type="AlphaFoldDB" id="A0A517M7I8"/>
<organism evidence="4 5">
    <name type="scientific">Rosistilla ulvae</name>
    <dbReference type="NCBI Taxonomy" id="1930277"/>
    <lineage>
        <taxon>Bacteria</taxon>
        <taxon>Pseudomonadati</taxon>
        <taxon>Planctomycetota</taxon>
        <taxon>Planctomycetia</taxon>
        <taxon>Pirellulales</taxon>
        <taxon>Pirellulaceae</taxon>
        <taxon>Rosistilla</taxon>
    </lineage>
</organism>
<sequence>MNEQEAPYRAPLPTAGRRRGGGIQVALATMLLVAVAIGAGLAASSMQRSDHPATDRRLGESSRPHTAARNASTLPVETMQVQRVESYARERTFTGIIKPARQSELSFERLGEVVEVSADLGDRVEKGQPLARIGDRRLKVKRLGLEAQHREALAVLAELKAGPRKESIAAQRATVQDLAAQVDAADQMAKRRQRLLLASASSREEAEQAAFSLTAVEARLQSAQKVLDELTAGTRQERLDAQKAIVAQFDASIQDIDIEIEKSQIVAPYDAFVTERSVDEGSIAQPGSTIFRIIEDTSLEVWVGVPAAIAASIQTGETLPVIVRKQSFDATVRSRIADLDHQTLTQTIVLTLDNVSPQQIVPGEVARLAFTQEIPVDGFWIPLAAISRGGQGLWSVLAVVGDGDATTTTERRDVDLIETQGERALVRGTLETGDWIVSSGTHRLTTKQAIRVPEPTDDVDESAPFPATEPASQDVMSPAEKPPEPLDLVPTPRSDRPIASLAPTAS</sequence>
<dbReference type="PANTHER" id="PTHR30469">
    <property type="entry name" value="MULTIDRUG RESISTANCE PROTEIN MDTA"/>
    <property type="match status" value="1"/>
</dbReference>
<dbReference type="RefSeq" id="WP_145348598.1">
    <property type="nucleotide sequence ID" value="NZ_CP036261.1"/>
</dbReference>
<keyword evidence="5" id="KW-1185">Reference proteome</keyword>
<evidence type="ECO:0000313" key="5">
    <source>
        <dbReference type="Proteomes" id="UP000319557"/>
    </source>
</evidence>
<protein>
    <submittedName>
        <fullName evidence="4">Putative efflux pump membrane fusion protein</fullName>
    </submittedName>
</protein>
<gene>
    <name evidence="4" type="ORF">EC9_50720</name>
</gene>
<reference evidence="4 5" key="1">
    <citation type="submission" date="2019-02" db="EMBL/GenBank/DDBJ databases">
        <title>Deep-cultivation of Planctomycetes and their phenomic and genomic characterization uncovers novel biology.</title>
        <authorList>
            <person name="Wiegand S."/>
            <person name="Jogler M."/>
            <person name="Boedeker C."/>
            <person name="Pinto D."/>
            <person name="Vollmers J."/>
            <person name="Rivas-Marin E."/>
            <person name="Kohn T."/>
            <person name="Peeters S.H."/>
            <person name="Heuer A."/>
            <person name="Rast P."/>
            <person name="Oberbeckmann S."/>
            <person name="Bunk B."/>
            <person name="Jeske O."/>
            <person name="Meyerdierks A."/>
            <person name="Storesund J.E."/>
            <person name="Kallscheuer N."/>
            <person name="Luecker S."/>
            <person name="Lage O.M."/>
            <person name="Pohl T."/>
            <person name="Merkel B.J."/>
            <person name="Hornburger P."/>
            <person name="Mueller R.-W."/>
            <person name="Bruemmer F."/>
            <person name="Labrenz M."/>
            <person name="Spormann A.M."/>
            <person name="Op den Camp H."/>
            <person name="Overmann J."/>
            <person name="Amann R."/>
            <person name="Jetten M.S.M."/>
            <person name="Mascher T."/>
            <person name="Medema M.H."/>
            <person name="Devos D.P."/>
            <person name="Kaster A.-K."/>
            <person name="Ovreas L."/>
            <person name="Rohde M."/>
            <person name="Galperin M.Y."/>
            <person name="Jogler C."/>
        </authorList>
    </citation>
    <scope>NUCLEOTIDE SEQUENCE [LARGE SCALE GENOMIC DNA]</scope>
    <source>
        <strain evidence="4 5">EC9</strain>
    </source>
</reference>
<evidence type="ECO:0000256" key="1">
    <source>
        <dbReference type="SAM" id="MobiDB-lite"/>
    </source>
</evidence>
<dbReference type="Proteomes" id="UP000319557">
    <property type="component" value="Chromosome"/>
</dbReference>
<name>A0A517M7I8_9BACT</name>
<evidence type="ECO:0000259" key="3">
    <source>
        <dbReference type="Pfam" id="PF25881"/>
    </source>
</evidence>
<dbReference type="Gene3D" id="2.40.420.20">
    <property type="match status" value="1"/>
</dbReference>
<dbReference type="PANTHER" id="PTHR30469:SF11">
    <property type="entry name" value="BLL4320 PROTEIN"/>
    <property type="match status" value="1"/>
</dbReference>
<keyword evidence="2" id="KW-1133">Transmembrane helix</keyword>
<keyword evidence="2" id="KW-0472">Membrane</keyword>
<dbReference type="KEGG" id="ruv:EC9_50720"/>
<feature type="region of interest" description="Disordered" evidence="1">
    <location>
        <begin position="43"/>
        <end position="73"/>
    </location>
</feature>
<feature type="transmembrane region" description="Helical" evidence="2">
    <location>
        <begin position="21"/>
        <end position="43"/>
    </location>
</feature>
<evidence type="ECO:0000313" key="4">
    <source>
        <dbReference type="EMBL" id="QDS90854.1"/>
    </source>
</evidence>
<keyword evidence="2" id="KW-0812">Transmembrane</keyword>
<dbReference type="GO" id="GO:0015562">
    <property type="term" value="F:efflux transmembrane transporter activity"/>
    <property type="evidence" value="ECO:0007669"/>
    <property type="project" value="TreeGrafter"/>
</dbReference>
<dbReference type="SUPFAM" id="SSF111369">
    <property type="entry name" value="HlyD-like secretion proteins"/>
    <property type="match status" value="1"/>
</dbReference>
<dbReference type="EMBL" id="CP036261">
    <property type="protein sequence ID" value="QDS90854.1"/>
    <property type="molecule type" value="Genomic_DNA"/>
</dbReference>
<dbReference type="Pfam" id="PF25881">
    <property type="entry name" value="HH_YBHG"/>
    <property type="match status" value="1"/>
</dbReference>
<feature type="compositionally biased region" description="Basic and acidic residues" evidence="1">
    <location>
        <begin position="48"/>
        <end position="63"/>
    </location>
</feature>
<dbReference type="InterPro" id="IPR059052">
    <property type="entry name" value="HH_YbhG-like"/>
</dbReference>
<dbReference type="Gene3D" id="2.40.50.100">
    <property type="match status" value="1"/>
</dbReference>